<reference evidence="5" key="1">
    <citation type="journal article" date="2019" name="Int. J. Syst. Evol. Microbiol.">
        <title>The Global Catalogue of Microorganisms (GCM) 10K type strain sequencing project: providing services to taxonomists for standard genome sequencing and annotation.</title>
        <authorList>
            <consortium name="The Broad Institute Genomics Platform"/>
            <consortium name="The Broad Institute Genome Sequencing Center for Infectious Disease"/>
            <person name="Wu L."/>
            <person name="Ma J."/>
        </authorList>
    </citation>
    <scope>NUCLEOTIDE SEQUENCE [LARGE SCALE GENOMIC DNA]</scope>
    <source>
        <strain evidence="5">CGMCC 1.16031</strain>
    </source>
</reference>
<dbReference type="Gene3D" id="3.40.50.360">
    <property type="match status" value="1"/>
</dbReference>
<keyword evidence="1" id="KW-0285">Flavoprotein</keyword>
<keyword evidence="5" id="KW-1185">Reference proteome</keyword>
<comment type="caution">
    <text evidence="4">The sequence shown here is derived from an EMBL/GenBank/DDBJ whole genome shotgun (WGS) entry which is preliminary data.</text>
</comment>
<accession>A0ABW1XQJ6</accession>
<dbReference type="Pfam" id="PF00258">
    <property type="entry name" value="Flavodoxin_1"/>
    <property type="match status" value="1"/>
</dbReference>
<evidence type="ECO:0000256" key="1">
    <source>
        <dbReference type="ARBA" id="ARBA00022630"/>
    </source>
</evidence>
<evidence type="ECO:0000259" key="3">
    <source>
        <dbReference type="PROSITE" id="PS50902"/>
    </source>
</evidence>
<evidence type="ECO:0000313" key="5">
    <source>
        <dbReference type="Proteomes" id="UP001596364"/>
    </source>
</evidence>
<dbReference type="PROSITE" id="PS50902">
    <property type="entry name" value="FLAVODOXIN_LIKE"/>
    <property type="match status" value="1"/>
</dbReference>
<organism evidence="4 5">
    <name type="scientific">Pseudobowmanella zhangzhouensis</name>
    <dbReference type="NCBI Taxonomy" id="1537679"/>
    <lineage>
        <taxon>Bacteria</taxon>
        <taxon>Pseudomonadati</taxon>
        <taxon>Pseudomonadota</taxon>
        <taxon>Gammaproteobacteria</taxon>
        <taxon>Alteromonadales</taxon>
        <taxon>Alteromonadaceae</taxon>
    </lineage>
</organism>
<dbReference type="InterPro" id="IPR008254">
    <property type="entry name" value="Flavodoxin/NO_synth"/>
</dbReference>
<evidence type="ECO:0000256" key="2">
    <source>
        <dbReference type="ARBA" id="ARBA00022643"/>
    </source>
</evidence>
<dbReference type="PANTHER" id="PTHR19384">
    <property type="entry name" value="NITRIC OXIDE SYNTHASE-RELATED"/>
    <property type="match status" value="1"/>
</dbReference>
<gene>
    <name evidence="4" type="primary">mioC</name>
    <name evidence="4" type="ORF">ACFP85_16075</name>
</gene>
<dbReference type="SUPFAM" id="SSF52218">
    <property type="entry name" value="Flavoproteins"/>
    <property type="match status" value="1"/>
</dbReference>
<sequence length="143" mass="15497">MQFEIIVGSMLGASEYVADALEAELTQRGAHVTIHLQPDLNELNTTATWILCSSTHGAGDLPDNIQPFAQQLAQANLADTHYFIVGLGDTSYDTFCFGAKQLDGLMQSAGAKAITDPLFIDVLEHPIPEDVAVSWIQPFIAHE</sequence>
<dbReference type="Proteomes" id="UP001596364">
    <property type="component" value="Unassembled WGS sequence"/>
</dbReference>
<keyword evidence="2" id="KW-0288">FMN</keyword>
<dbReference type="EMBL" id="JBHSUS010000001">
    <property type="protein sequence ID" value="MFC6441672.1"/>
    <property type="molecule type" value="Genomic_DNA"/>
</dbReference>
<dbReference type="RefSeq" id="WP_131257572.1">
    <property type="nucleotide sequence ID" value="NZ_JBHSUS010000001.1"/>
</dbReference>
<dbReference type="InterPro" id="IPR029039">
    <property type="entry name" value="Flavoprotein-like_sf"/>
</dbReference>
<evidence type="ECO:0000313" key="4">
    <source>
        <dbReference type="EMBL" id="MFC6441672.1"/>
    </source>
</evidence>
<name>A0ABW1XQJ6_9ALTE</name>
<proteinExistence type="predicted"/>
<protein>
    <submittedName>
        <fullName evidence="4">FMN-binding protein MioC</fullName>
    </submittedName>
</protein>
<dbReference type="NCBIfam" id="NF006531">
    <property type="entry name" value="PRK09004.1"/>
    <property type="match status" value="1"/>
</dbReference>
<feature type="domain" description="Flavodoxin-like" evidence="3">
    <location>
        <begin position="3"/>
        <end position="140"/>
    </location>
</feature>